<reference evidence="1" key="1">
    <citation type="submission" date="2021-06" db="EMBL/GenBank/DDBJ databases">
        <authorList>
            <person name="Kallberg Y."/>
            <person name="Tangrot J."/>
            <person name="Rosling A."/>
        </authorList>
    </citation>
    <scope>NUCLEOTIDE SEQUENCE</scope>
    <source>
        <strain evidence="1">IL203A</strain>
    </source>
</reference>
<dbReference type="Proteomes" id="UP000789702">
    <property type="component" value="Unassembled WGS sequence"/>
</dbReference>
<gene>
    <name evidence="1" type="ORF">DHETER_LOCUS9227</name>
</gene>
<proteinExistence type="predicted"/>
<comment type="caution">
    <text evidence="1">The sequence shown here is derived from an EMBL/GenBank/DDBJ whole genome shotgun (WGS) entry which is preliminary data.</text>
</comment>
<evidence type="ECO:0000313" key="2">
    <source>
        <dbReference type="Proteomes" id="UP000789702"/>
    </source>
</evidence>
<dbReference type="EMBL" id="CAJVPU010015901">
    <property type="protein sequence ID" value="CAG8649551.1"/>
    <property type="molecule type" value="Genomic_DNA"/>
</dbReference>
<sequence length="566" mass="65577">HDNEIINLIVDNCINCYNRDNSKFDVLRAITSLISDLQQLYPSHVTKFLISTSILSHAGEKINYAPNSHLDGSIDELPESALSKTFKSIYGHIYDFIEAINIGMVGSYVGVNLGLFIVILLGNQTNTLELFVMVVTFLAAGLTIFIMLWVSIVDALHDRRSYYPAVKLLIPLPKFASYPAKYNFLFELLKPTPNEFIKTALQIQIPIIYSDWNGEALLNFKWNRFGRFYYYVIWMVYTIFLLAFTLATSLPNNYISLEKQRALLIFSITMGFSQLTIEIRQFIWDWRSYIVSSWNWFDLGAYLFPIITSFLRLSNITIPAWLLAISCVAKSVFSFLVILAFFVFAYAHAFYILLHPANKFDPSMPDFNNDSNNPWNLATTYNPINNGNVIMSPSLILLPNANTNLYEFFGTALLAVYKLMTGDTSSLANWEYYNNKTLVFLWISFSLFTVIYLLNLFIGLLNVAIAENNSRVLFLIQRAEILAEIELFYLLPHQRRWESWFPDRILYYAHVDKLRNKLYNINDVYKESRYQPNIQNHLLKLLHMETNIIDEPDDIFKINKSTQTDN</sequence>
<feature type="non-terminal residue" evidence="1">
    <location>
        <position position="1"/>
    </location>
</feature>
<protein>
    <submittedName>
        <fullName evidence="1">14079_t:CDS:1</fullName>
    </submittedName>
</protein>
<keyword evidence="2" id="KW-1185">Reference proteome</keyword>
<name>A0ACA9NGF9_9GLOM</name>
<accession>A0ACA9NGF9</accession>
<organism evidence="1 2">
    <name type="scientific">Dentiscutata heterogama</name>
    <dbReference type="NCBI Taxonomy" id="1316150"/>
    <lineage>
        <taxon>Eukaryota</taxon>
        <taxon>Fungi</taxon>
        <taxon>Fungi incertae sedis</taxon>
        <taxon>Mucoromycota</taxon>
        <taxon>Glomeromycotina</taxon>
        <taxon>Glomeromycetes</taxon>
        <taxon>Diversisporales</taxon>
        <taxon>Gigasporaceae</taxon>
        <taxon>Dentiscutata</taxon>
    </lineage>
</organism>
<evidence type="ECO:0000313" key="1">
    <source>
        <dbReference type="EMBL" id="CAG8649551.1"/>
    </source>
</evidence>